<reference evidence="2 3" key="1">
    <citation type="submission" date="2018-03" db="EMBL/GenBank/DDBJ databases">
        <title>Genome sequencing of Weissella confusa isolates.</title>
        <authorList>
            <person name="Kajala I."/>
            <person name="Baruah R."/>
            <person name="Bergsveinson J."/>
            <person name="Juvonen R."/>
            <person name="Ziola B."/>
        </authorList>
    </citation>
    <scope>NUCLEOTIDE SEQUENCE [LARGE SCALE GENOMIC DNA]</scope>
    <source>
        <strain evidence="2 3">VTT E-062653</strain>
    </source>
</reference>
<gene>
    <name evidence="2" type="ORF">C6P11_02470</name>
</gene>
<dbReference type="AlphaFoldDB" id="A0A4Z0S1M0"/>
<evidence type="ECO:0000313" key="3">
    <source>
        <dbReference type="Proteomes" id="UP000297646"/>
    </source>
</evidence>
<sequence length="174" mass="18893">MAFTFNSQDIKAASKVLGYGGDYRVKVQSAEYQGKDDNPQSKQFGSDKFQVVFEVMDGSEAGATIRHFFVDDSSSTGYTPFRYREINAMFAGIGSVNDGAAIELANVGQFLPGQILSVRVNEFEKFTTSQGRIGYSPNVAAFGAPIKESVPDKSNPRPKLNGAETSINPGLFMH</sequence>
<evidence type="ECO:0000256" key="1">
    <source>
        <dbReference type="SAM" id="MobiDB-lite"/>
    </source>
</evidence>
<dbReference type="OrthoDB" id="2145624at2"/>
<evidence type="ECO:0008006" key="4">
    <source>
        <dbReference type="Google" id="ProtNLM"/>
    </source>
</evidence>
<proteinExistence type="predicted"/>
<name>A0A4Z0S1M0_WEICO</name>
<accession>A0A4Z0S1M0</accession>
<feature type="region of interest" description="Disordered" evidence="1">
    <location>
        <begin position="147"/>
        <end position="174"/>
    </location>
</feature>
<dbReference type="EMBL" id="PVSN01000015">
    <property type="protein sequence ID" value="TGE75226.1"/>
    <property type="molecule type" value="Genomic_DNA"/>
</dbReference>
<organism evidence="2 3">
    <name type="scientific">Weissella confusa</name>
    <name type="common">Lactobacillus confusus</name>
    <dbReference type="NCBI Taxonomy" id="1583"/>
    <lineage>
        <taxon>Bacteria</taxon>
        <taxon>Bacillati</taxon>
        <taxon>Bacillota</taxon>
        <taxon>Bacilli</taxon>
        <taxon>Lactobacillales</taxon>
        <taxon>Lactobacillaceae</taxon>
        <taxon>Weissella</taxon>
    </lineage>
</organism>
<evidence type="ECO:0000313" key="2">
    <source>
        <dbReference type="EMBL" id="TGE75226.1"/>
    </source>
</evidence>
<comment type="caution">
    <text evidence="2">The sequence shown here is derived from an EMBL/GenBank/DDBJ whole genome shotgun (WGS) entry which is preliminary data.</text>
</comment>
<dbReference type="RefSeq" id="WP_135518295.1">
    <property type="nucleotide sequence ID" value="NZ_PVSN01000015.1"/>
</dbReference>
<dbReference type="Proteomes" id="UP000297646">
    <property type="component" value="Unassembled WGS sequence"/>
</dbReference>
<protein>
    <recommendedName>
        <fullName evidence="4">DUF669 domain-containing protein</fullName>
    </recommendedName>
</protein>